<evidence type="ECO:0000313" key="5">
    <source>
        <dbReference type="Proteomes" id="UP001519332"/>
    </source>
</evidence>
<dbReference type="Pfam" id="PF13556">
    <property type="entry name" value="HTH_30"/>
    <property type="match status" value="1"/>
</dbReference>
<feature type="domain" description="CdaR GGDEF-like" evidence="3">
    <location>
        <begin position="331"/>
        <end position="444"/>
    </location>
</feature>
<keyword evidence="5" id="KW-1185">Reference proteome</keyword>
<dbReference type="Proteomes" id="UP001519332">
    <property type="component" value="Unassembled WGS sequence"/>
</dbReference>
<dbReference type="EMBL" id="JAGINW010000001">
    <property type="protein sequence ID" value="MBP2328731.1"/>
    <property type="molecule type" value="Genomic_DNA"/>
</dbReference>
<comment type="caution">
    <text evidence="4">The sequence shown here is derived from an EMBL/GenBank/DDBJ whole genome shotgun (WGS) entry which is preliminary data.</text>
</comment>
<organism evidence="4 5">
    <name type="scientific">Kibdelosporangium banguiense</name>
    <dbReference type="NCBI Taxonomy" id="1365924"/>
    <lineage>
        <taxon>Bacteria</taxon>
        <taxon>Bacillati</taxon>
        <taxon>Actinomycetota</taxon>
        <taxon>Actinomycetes</taxon>
        <taxon>Pseudonocardiales</taxon>
        <taxon>Pseudonocardiaceae</taxon>
        <taxon>Kibdelosporangium</taxon>
    </lineage>
</organism>
<dbReference type="InterPro" id="IPR042070">
    <property type="entry name" value="PucR_C-HTH_sf"/>
</dbReference>
<comment type="similarity">
    <text evidence="1">Belongs to the CdaR family.</text>
</comment>
<dbReference type="Gene3D" id="1.10.10.2840">
    <property type="entry name" value="PucR C-terminal helix-turn-helix domain"/>
    <property type="match status" value="1"/>
</dbReference>
<proteinExistence type="inferred from homology"/>
<dbReference type="RefSeq" id="WP_307855549.1">
    <property type="nucleotide sequence ID" value="NZ_JAGINW010000001.1"/>
</dbReference>
<protein>
    <recommendedName>
        <fullName evidence="6">Transcriptional regulator</fullName>
    </recommendedName>
</protein>
<dbReference type="PANTHER" id="PTHR33744:SF7">
    <property type="entry name" value="PUCR FAMILY TRANSCRIPTIONAL REGULATOR"/>
    <property type="match status" value="1"/>
</dbReference>
<name>A0ABS4TWF7_9PSEU</name>
<dbReference type="PANTHER" id="PTHR33744">
    <property type="entry name" value="CARBOHYDRATE DIACID REGULATOR"/>
    <property type="match status" value="1"/>
</dbReference>
<reference evidence="4 5" key="1">
    <citation type="submission" date="2021-03" db="EMBL/GenBank/DDBJ databases">
        <title>Sequencing the genomes of 1000 actinobacteria strains.</title>
        <authorList>
            <person name="Klenk H.-P."/>
        </authorList>
    </citation>
    <scope>NUCLEOTIDE SEQUENCE [LARGE SCALE GENOMIC DNA]</scope>
    <source>
        <strain evidence="4 5">DSM 46670</strain>
    </source>
</reference>
<evidence type="ECO:0000259" key="3">
    <source>
        <dbReference type="Pfam" id="PF17853"/>
    </source>
</evidence>
<dbReference type="Pfam" id="PF17853">
    <property type="entry name" value="GGDEF_2"/>
    <property type="match status" value="1"/>
</dbReference>
<dbReference type="InterPro" id="IPR041522">
    <property type="entry name" value="CdaR_GGDEF"/>
</dbReference>
<evidence type="ECO:0008006" key="6">
    <source>
        <dbReference type="Google" id="ProtNLM"/>
    </source>
</evidence>
<evidence type="ECO:0000313" key="4">
    <source>
        <dbReference type="EMBL" id="MBP2328731.1"/>
    </source>
</evidence>
<feature type="domain" description="PucR C-terminal helix-turn-helix" evidence="2">
    <location>
        <begin position="497"/>
        <end position="555"/>
    </location>
</feature>
<dbReference type="InterPro" id="IPR025736">
    <property type="entry name" value="PucR_C-HTH_dom"/>
</dbReference>
<sequence>MTSAGSADTQSWGRSHLSSLHSLFVLSTMMFSDRDEEDILKLAMSSVASLGPCQAEAGYLVRDNSLVRTATRGRCPALDEIDGAVRALGGEDGAIIAGNSPWCWAFALRRIGAPNGYLVVSADREPFRDEFFLLKALAQLTATAMSNASSHQREREQAKELRRLYEERAAVNAELMRTVSDLERARHVHEVLTKVIALHGEQGIAAALFELTGHAVAVEDRFGNLRAWEGPGCPDPYPKPHAVRREEVLSRAVREGGSTREKDRLLVLVQPRDEILGVLLLIDPEKTAGDHEMFVLERGAVILALEFTYQHKLAEMELRLRRELVEDLLSGTDDASAYARSEVIGHDLQGPHYVAVLHWPGIADGKVVRAVEHAAVRMQLQVLVTRRPKAVVALFRGRPDARALYRAIGKELRPANGSIGVGGRCDCPADFPRSFFEAGRALDIRMMSRTPDGITSYDELGVFRILQTGENGSEIEQFVHEWLGALIDYDYRRNAELVPTLSHFLECGGNYDAAAAELLIHRSTLRYRLRRIREITGFDLTDVDQRLNLHMATRAWKMIEGAP</sequence>
<evidence type="ECO:0000259" key="2">
    <source>
        <dbReference type="Pfam" id="PF13556"/>
    </source>
</evidence>
<accession>A0ABS4TWF7</accession>
<evidence type="ECO:0000256" key="1">
    <source>
        <dbReference type="ARBA" id="ARBA00006754"/>
    </source>
</evidence>
<dbReference type="InterPro" id="IPR051448">
    <property type="entry name" value="CdaR-like_regulators"/>
</dbReference>
<gene>
    <name evidence="4" type="ORF">JOF56_009116</name>
</gene>